<keyword evidence="3" id="KW-1185">Reference proteome</keyword>
<gene>
    <name evidence="2" type="ORF">LLCLJKAH_00047</name>
</gene>
<sequence>MFYILGLLSIFGLGAISAYPSGSIVVWLVIAMAALVCVLSFIHERKETVAAVWAVLDVAMENEDHYWGFTEFNLAPYVINQLSDSEAGANFWLMNYAFKLKPGANGDTTIVELTLGRKKYSREYPSNFFLPTELAKA</sequence>
<evidence type="ECO:0000313" key="2">
    <source>
        <dbReference type="EMBL" id="CAD5236036.1"/>
    </source>
</evidence>
<keyword evidence="1" id="KW-0812">Transmembrane</keyword>
<keyword evidence="1" id="KW-1133">Transmembrane helix</keyword>
<name>A0A7R8MJF3_9CAUD</name>
<organism evidence="2 3">
    <name type="scientific">Klebsiella phage vB_KvM-Eowyn</name>
    <dbReference type="NCBI Taxonomy" id="2762819"/>
    <lineage>
        <taxon>Viruses</taxon>
        <taxon>Duplodnaviria</taxon>
        <taxon>Heunggongvirae</taxon>
        <taxon>Uroviricota</taxon>
        <taxon>Caudoviricetes</taxon>
        <taxon>Chimalliviridae</taxon>
        <taxon>Eowynvirus</taxon>
        <taxon>Eowynvirus eowyn</taxon>
    </lineage>
</organism>
<evidence type="ECO:0000256" key="1">
    <source>
        <dbReference type="SAM" id="Phobius"/>
    </source>
</evidence>
<dbReference type="EMBL" id="LR881104">
    <property type="protein sequence ID" value="CAD5236036.1"/>
    <property type="molecule type" value="Genomic_DNA"/>
</dbReference>
<feature type="transmembrane region" description="Helical" evidence="1">
    <location>
        <begin position="24"/>
        <end position="42"/>
    </location>
</feature>
<keyword evidence="1" id="KW-0472">Membrane</keyword>
<evidence type="ECO:0000313" key="3">
    <source>
        <dbReference type="Proteomes" id="UP000596247"/>
    </source>
</evidence>
<reference evidence="2 3" key="1">
    <citation type="submission" date="2020-09" db="EMBL/GenBank/DDBJ databases">
        <authorList>
            <person name="Jameson E."/>
        </authorList>
    </citation>
    <scope>NUCLEOTIDE SEQUENCE [LARGE SCALE GENOMIC DNA]</scope>
</reference>
<dbReference type="Proteomes" id="UP000596247">
    <property type="component" value="Chromosome"/>
</dbReference>
<proteinExistence type="predicted"/>
<protein>
    <submittedName>
        <fullName evidence="2">Uncharacterized protein</fullName>
    </submittedName>
</protein>
<accession>A0A7R8MJF3</accession>